<organism evidence="3 4">
    <name type="scientific">Phaeosphaeria nodorum (strain SN15 / ATCC MYA-4574 / FGSC 10173)</name>
    <name type="common">Glume blotch fungus</name>
    <name type="synonym">Parastagonospora nodorum</name>
    <dbReference type="NCBI Taxonomy" id="321614"/>
    <lineage>
        <taxon>Eukaryota</taxon>
        <taxon>Fungi</taxon>
        <taxon>Dikarya</taxon>
        <taxon>Ascomycota</taxon>
        <taxon>Pezizomycotina</taxon>
        <taxon>Dothideomycetes</taxon>
        <taxon>Pleosporomycetidae</taxon>
        <taxon>Pleosporales</taxon>
        <taxon>Pleosporineae</taxon>
        <taxon>Phaeosphaeriaceae</taxon>
        <taxon>Parastagonospora</taxon>
    </lineage>
</organism>
<dbReference type="VEuPathDB" id="FungiDB:JI435_055020"/>
<protein>
    <recommendedName>
        <fullName evidence="2">DUF6594 domain-containing protein</fullName>
    </recommendedName>
</protein>
<dbReference type="OMA" id="VAMKPRL"/>
<keyword evidence="1" id="KW-0472">Membrane</keyword>
<dbReference type="KEGG" id="pno:SNOG_05485"/>
<gene>
    <name evidence="3" type="ORF">SNOG_05485</name>
</gene>
<dbReference type="InParanoid" id="Q0URX9"/>
<dbReference type="EMBL" id="CH445332">
    <property type="protein sequence ID" value="EAT86549.1"/>
    <property type="molecule type" value="Genomic_DNA"/>
</dbReference>
<proteinExistence type="predicted"/>
<feature type="transmembrane region" description="Helical" evidence="1">
    <location>
        <begin position="100"/>
        <end position="120"/>
    </location>
</feature>
<keyword evidence="1" id="KW-0812">Transmembrane</keyword>
<dbReference type="Pfam" id="PF20237">
    <property type="entry name" value="DUF6594"/>
    <property type="match status" value="1"/>
</dbReference>
<keyword evidence="1" id="KW-1133">Transmembrane helix</keyword>
<name>Q0URX9_PHANO</name>
<evidence type="ECO:0000256" key="1">
    <source>
        <dbReference type="SAM" id="Phobius"/>
    </source>
</evidence>
<evidence type="ECO:0000259" key="2">
    <source>
        <dbReference type="Pfam" id="PF20237"/>
    </source>
</evidence>
<dbReference type="GeneID" id="5972766"/>
<feature type="domain" description="DUF6594" evidence="2">
    <location>
        <begin position="10"/>
        <end position="161"/>
    </location>
</feature>
<sequence>MASPDACNITNMQRFTCRDLIKYKNVLFGFDMDTWDTILEEDSHSKELVVMRGREAPDTFSYLASSISAPLVGKSGCGSWAKPDPGYGLITVRDATILNLRFWITSFITSVMPVLSLVMLSKLEGLNARLGVIAVSSVMLSVCLLLCTEAKRTDVFATTATTTKIFAKPDMCSCTLYTDT</sequence>
<accession>Q0URX9</accession>
<reference evidence="4" key="1">
    <citation type="journal article" date="2007" name="Plant Cell">
        <title>Dothideomycete-plant interactions illuminated by genome sequencing and EST analysis of the wheat pathogen Stagonospora nodorum.</title>
        <authorList>
            <person name="Hane J.K."/>
            <person name="Lowe R.G."/>
            <person name="Solomon P.S."/>
            <person name="Tan K.C."/>
            <person name="Schoch C.L."/>
            <person name="Spatafora J.W."/>
            <person name="Crous P.W."/>
            <person name="Kodira C."/>
            <person name="Birren B.W."/>
            <person name="Galagan J.E."/>
            <person name="Torriani S.F."/>
            <person name="McDonald B.A."/>
            <person name="Oliver R.P."/>
        </authorList>
    </citation>
    <scope>NUCLEOTIDE SEQUENCE [LARGE SCALE GENOMIC DNA]</scope>
    <source>
        <strain evidence="4">SN15 / ATCC MYA-4574 / FGSC 10173</strain>
    </source>
</reference>
<evidence type="ECO:0000313" key="3">
    <source>
        <dbReference type="EMBL" id="EAT86549.1"/>
    </source>
</evidence>
<dbReference type="RefSeq" id="XP_001795889.1">
    <property type="nucleotide sequence ID" value="XM_001795837.1"/>
</dbReference>
<dbReference type="Proteomes" id="UP000001055">
    <property type="component" value="Unassembled WGS sequence"/>
</dbReference>
<dbReference type="PANTHER" id="PTHR34502">
    <property type="entry name" value="DUF6594 DOMAIN-CONTAINING PROTEIN-RELATED"/>
    <property type="match status" value="1"/>
</dbReference>
<dbReference type="InterPro" id="IPR046529">
    <property type="entry name" value="DUF6594"/>
</dbReference>
<evidence type="ECO:0000313" key="4">
    <source>
        <dbReference type="Proteomes" id="UP000001055"/>
    </source>
</evidence>
<dbReference type="AlphaFoldDB" id="Q0URX9"/>
<feature type="transmembrane region" description="Helical" evidence="1">
    <location>
        <begin position="126"/>
        <end position="147"/>
    </location>
</feature>
<dbReference type="PANTHER" id="PTHR34502:SF5">
    <property type="entry name" value="DUF6594 DOMAIN-CONTAINING PROTEIN"/>
    <property type="match status" value="1"/>
</dbReference>